<evidence type="ECO:0000313" key="3">
    <source>
        <dbReference type="Proteomes" id="UP000184268"/>
    </source>
</evidence>
<dbReference type="InterPro" id="IPR038257">
    <property type="entry name" value="CRISPR-assoc_Cas3_HD_sf"/>
</dbReference>
<evidence type="ECO:0000313" key="2">
    <source>
        <dbReference type="EMBL" id="SHH47056.1"/>
    </source>
</evidence>
<dbReference type="SMART" id="SM00487">
    <property type="entry name" value="DEXDc"/>
    <property type="match status" value="1"/>
</dbReference>
<gene>
    <name evidence="2" type="ORF">SAMN02745129_2041</name>
</gene>
<dbReference type="Proteomes" id="UP000184268">
    <property type="component" value="Unassembled WGS sequence"/>
</dbReference>
<dbReference type="GO" id="GO:0005524">
    <property type="term" value="F:ATP binding"/>
    <property type="evidence" value="ECO:0007669"/>
    <property type="project" value="InterPro"/>
</dbReference>
<protein>
    <submittedName>
        <fullName evidence="2">Type III restriction enzyme, res subunit</fullName>
    </submittedName>
</protein>
<dbReference type="InterPro" id="IPR006935">
    <property type="entry name" value="Helicase/UvrB_N"/>
</dbReference>
<dbReference type="Gene3D" id="1.10.3210.30">
    <property type="match status" value="1"/>
</dbReference>
<organism evidence="2 3">
    <name type="scientific">Ferrimonas marina</name>
    <dbReference type="NCBI Taxonomy" id="299255"/>
    <lineage>
        <taxon>Bacteria</taxon>
        <taxon>Pseudomonadati</taxon>
        <taxon>Pseudomonadota</taxon>
        <taxon>Gammaproteobacteria</taxon>
        <taxon>Alteromonadales</taxon>
        <taxon>Ferrimonadaceae</taxon>
        <taxon>Ferrimonas</taxon>
    </lineage>
</organism>
<dbReference type="STRING" id="299255.SAMN02745129_2041"/>
<dbReference type="Gene3D" id="3.40.50.300">
    <property type="entry name" value="P-loop containing nucleotide triphosphate hydrolases"/>
    <property type="match status" value="1"/>
</dbReference>
<accession>A0A1M5T8M6</accession>
<dbReference type="InterPro" id="IPR027417">
    <property type="entry name" value="P-loop_NTPase"/>
</dbReference>
<dbReference type="SUPFAM" id="SSF52540">
    <property type="entry name" value="P-loop containing nucleoside triphosphate hydrolases"/>
    <property type="match status" value="1"/>
</dbReference>
<dbReference type="AlphaFoldDB" id="A0A1M5T8M6"/>
<dbReference type="GO" id="GO:0016787">
    <property type="term" value="F:hydrolase activity"/>
    <property type="evidence" value="ECO:0007669"/>
    <property type="project" value="InterPro"/>
</dbReference>
<sequence length="965" mass="106472">MIANKAGQILWQHNQAVGELAAALFDQAAFHFDSACFAGMPEVSLGRLRETIRVSGRCGDLGKMLPAFQAYIQQVAEFDEREAECPDYDPLVQPLHHEFSLLLAAALVSGNAQVYPDIVLYGVYWHHAQLVRTEAGRIADDTRAMVIRSLQLSQQEEFREAFEAYRTAAPEHLQGVELHHLPEALPGLLDSPSLNFKSAAPFKQVANGMCLKATVQRHCAEHSAHWHHNLLCSITRAMVVCADRAVSALSPAELSALVEQSGYPQMAQAIYDDGMGSGVLTPSIARYLGGFDQSQPRVQQQKKAAMALAYTDARICSAAPGVGKTKIALEAVRLRPRERGKVPLYWICPRKAVCEAVRHELLQQLPEAQIALLTGDEQTVTGPGGTVPLEEQAFDILVTTVDQMMADLLQHVRADRLISFLAASVVFDEFHEVITDPALLPFFWELVWLKTYQSDRDITLLSGTPAPVHLQFLGAYWSKPAHSVRCRRHSATKYQLDFARLNAAAVQDRIVREDCKDTAVFLNRAASVQAAYLGAIERGCHSALPFHASLSTSDRQRLLALLQANFGPTTSNQLFDRLISGPAGRAALNISRAKGLLEVAAPESTLQQFGRIARFGGAEFAPVTLFSDPDRAALPLPGESVEPIKDYSLSKQHSAHTALAFLMWMQLRAGSALDMDELSDLYLEFYRALLCSETSDVSAELARSQGLWITEGDALLWGVLSESLSGEPLTWPRQLKKRLGELAESDKQAGGAFIARDVLDRVKASLPAWHQRLKQALAWPAQAQGAVMADFLAFSAEIEERGLKACALAPRKYLVSNGQRQVSKINLRGRSVYCSAPLEHYKEDRLHQLGYLGQGTDCPAELVSVDEQRLARGRDFDEVCDRAKRHMAHVTPARLKRMRNRLTFGAAKIPVQKQMLVDARRPDAPLVLGLTEQHMEELGMAKPVGFRYVIVESNKESVPVGLVEV</sequence>
<dbReference type="InterPro" id="IPR014001">
    <property type="entry name" value="Helicase_ATP-bd"/>
</dbReference>
<dbReference type="EMBL" id="FQXG01000003">
    <property type="protein sequence ID" value="SHH47056.1"/>
    <property type="molecule type" value="Genomic_DNA"/>
</dbReference>
<name>A0A1M5T8M6_9GAMM</name>
<evidence type="ECO:0000259" key="1">
    <source>
        <dbReference type="SMART" id="SM00487"/>
    </source>
</evidence>
<dbReference type="Pfam" id="PF04851">
    <property type="entry name" value="ResIII"/>
    <property type="match status" value="1"/>
</dbReference>
<feature type="domain" description="Helicase ATP-binding" evidence="1">
    <location>
        <begin position="292"/>
        <end position="498"/>
    </location>
</feature>
<proteinExistence type="predicted"/>
<keyword evidence="3" id="KW-1185">Reference proteome</keyword>
<reference evidence="2 3" key="1">
    <citation type="submission" date="2016-11" db="EMBL/GenBank/DDBJ databases">
        <authorList>
            <person name="Jaros S."/>
            <person name="Januszkiewicz K."/>
            <person name="Wedrychowicz H."/>
        </authorList>
    </citation>
    <scope>NUCLEOTIDE SEQUENCE [LARGE SCALE GENOMIC DNA]</scope>
    <source>
        <strain evidence="2 3">DSM 16917</strain>
    </source>
</reference>
<dbReference type="GO" id="GO:0003677">
    <property type="term" value="F:DNA binding"/>
    <property type="evidence" value="ECO:0007669"/>
    <property type="project" value="InterPro"/>
</dbReference>